<feature type="domain" description="Multidrug resistance protein MdtA-like barrel-sandwich hybrid" evidence="8">
    <location>
        <begin position="58"/>
        <end position="199"/>
    </location>
</feature>
<proteinExistence type="inferred from homology"/>
<keyword evidence="5" id="KW-0997">Cell inner membrane</keyword>
<comment type="subcellular location">
    <subcellularLocation>
        <location evidence="1">Cell membrane</location>
    </subcellularLocation>
</comment>
<organism evidence="11 12">
    <name type="scientific">Limnoglobus roseus</name>
    <dbReference type="NCBI Taxonomy" id="2598579"/>
    <lineage>
        <taxon>Bacteria</taxon>
        <taxon>Pseudomonadati</taxon>
        <taxon>Planctomycetota</taxon>
        <taxon>Planctomycetia</taxon>
        <taxon>Gemmatales</taxon>
        <taxon>Gemmataceae</taxon>
        <taxon>Limnoglobus</taxon>
    </lineage>
</organism>
<dbReference type="Gene3D" id="1.10.287.470">
    <property type="entry name" value="Helix hairpin bin"/>
    <property type="match status" value="1"/>
</dbReference>
<evidence type="ECO:0000259" key="7">
    <source>
        <dbReference type="Pfam" id="PF25876"/>
    </source>
</evidence>
<dbReference type="FunFam" id="2.40.420.20:FF:000001">
    <property type="entry name" value="Efflux RND transporter periplasmic adaptor subunit"/>
    <property type="match status" value="1"/>
</dbReference>
<feature type="domain" description="Multidrug resistance protein MdtA-like C-terminal permuted SH3" evidence="10">
    <location>
        <begin position="290"/>
        <end position="347"/>
    </location>
</feature>
<dbReference type="Pfam" id="PF25917">
    <property type="entry name" value="BSH_RND"/>
    <property type="match status" value="1"/>
</dbReference>
<evidence type="ECO:0000259" key="10">
    <source>
        <dbReference type="Pfam" id="PF25967"/>
    </source>
</evidence>
<dbReference type="NCBIfam" id="TIGR01730">
    <property type="entry name" value="RND_mfp"/>
    <property type="match status" value="1"/>
</dbReference>
<evidence type="ECO:0000256" key="1">
    <source>
        <dbReference type="ARBA" id="ARBA00004236"/>
    </source>
</evidence>
<evidence type="ECO:0000256" key="2">
    <source>
        <dbReference type="ARBA" id="ARBA00009477"/>
    </source>
</evidence>
<dbReference type="GO" id="GO:1990281">
    <property type="term" value="C:efflux pump complex"/>
    <property type="evidence" value="ECO:0007669"/>
    <property type="project" value="TreeGrafter"/>
</dbReference>
<evidence type="ECO:0000313" key="12">
    <source>
        <dbReference type="Proteomes" id="UP000324974"/>
    </source>
</evidence>
<reference evidence="12" key="1">
    <citation type="submission" date="2019-08" db="EMBL/GenBank/DDBJ databases">
        <title>Limnoglobus roseus gen. nov., sp. nov., a novel freshwater planctomycete with a giant genome from the family Gemmataceae.</title>
        <authorList>
            <person name="Kulichevskaya I.S."/>
            <person name="Naumoff D.G."/>
            <person name="Miroshnikov K."/>
            <person name="Ivanova A."/>
            <person name="Philippov D.A."/>
            <person name="Hakobyan A."/>
            <person name="Rijpstra I.C."/>
            <person name="Sinninghe Damste J.S."/>
            <person name="Liesack W."/>
            <person name="Dedysh S.N."/>
        </authorList>
    </citation>
    <scope>NUCLEOTIDE SEQUENCE [LARGE SCALE GENOMIC DNA]</scope>
    <source>
        <strain evidence="12">PX52</strain>
    </source>
</reference>
<dbReference type="Proteomes" id="UP000324974">
    <property type="component" value="Chromosome"/>
</dbReference>
<dbReference type="GO" id="GO:0015562">
    <property type="term" value="F:efflux transmembrane transporter activity"/>
    <property type="evidence" value="ECO:0007669"/>
    <property type="project" value="TreeGrafter"/>
</dbReference>
<dbReference type="PANTHER" id="PTHR30469">
    <property type="entry name" value="MULTIDRUG RESISTANCE PROTEIN MDTA"/>
    <property type="match status" value="1"/>
</dbReference>
<sequence length="374" mass="39502">MRRIPAPVLILCLLFAGCTKPPGPRPEAPPPPVTVAVSEKRTVPVQVRTIGTVKTVATVAIRPRVGGQLTEVLFKEGEYVKKDQKLLTIDPRPYQAAVKLAEATLAKSRAMLKGAELDLERLEKVDAGGAASGVELDKSRTVAAAAKASVAIDEASLDSAKIQAGYTTITSPLDGRVGELLVNQGNLVEANGLNPLVVIHQVSPIFVTFALPEQELPAVAAAQAEAPLTVEALLREGEPPMRGKLAFIDNAVNVGSGTMSLKAEFPNRDHKLWPGQFVDVVLTLRDRPDSVLIPTAAVQAGQRGTFVFVVNAERKVELRPVTVAFETDREAVISSGLSAGETVVTEGQLRLVAGLKVDVKAGLPVPAVGKGKPE</sequence>
<dbReference type="Pfam" id="PF25967">
    <property type="entry name" value="RND-MFP_C"/>
    <property type="match status" value="1"/>
</dbReference>
<protein>
    <submittedName>
        <fullName evidence="11">Efflux RND transporter periplasmic adaptor subunit</fullName>
    </submittedName>
</protein>
<dbReference type="PROSITE" id="PS51257">
    <property type="entry name" value="PROKAR_LIPOPROTEIN"/>
    <property type="match status" value="1"/>
</dbReference>
<keyword evidence="3" id="KW-0813">Transport</keyword>
<dbReference type="InterPro" id="IPR058626">
    <property type="entry name" value="MdtA-like_b-barrel"/>
</dbReference>
<dbReference type="InterPro" id="IPR058627">
    <property type="entry name" value="MdtA-like_C"/>
</dbReference>
<dbReference type="Pfam" id="PF25944">
    <property type="entry name" value="Beta-barrel_RND"/>
    <property type="match status" value="1"/>
</dbReference>
<keyword evidence="6" id="KW-0472">Membrane</keyword>
<gene>
    <name evidence="11" type="ORF">PX52LOC_04189</name>
</gene>
<evidence type="ECO:0000256" key="4">
    <source>
        <dbReference type="ARBA" id="ARBA00022475"/>
    </source>
</evidence>
<dbReference type="EMBL" id="CP042425">
    <property type="protein sequence ID" value="QEL17206.1"/>
    <property type="molecule type" value="Genomic_DNA"/>
</dbReference>
<name>A0A5C1AGU7_9BACT</name>
<dbReference type="SUPFAM" id="SSF111369">
    <property type="entry name" value="HlyD-like secretion proteins"/>
    <property type="match status" value="1"/>
</dbReference>
<comment type="similarity">
    <text evidence="2">Belongs to the membrane fusion protein (MFP) (TC 8.A.1) family.</text>
</comment>
<accession>A0A5C1AGU7</accession>
<dbReference type="Gene3D" id="2.40.420.20">
    <property type="match status" value="1"/>
</dbReference>
<dbReference type="AlphaFoldDB" id="A0A5C1AGU7"/>
<dbReference type="Pfam" id="PF25876">
    <property type="entry name" value="HH_MFP_RND"/>
    <property type="match status" value="1"/>
</dbReference>
<keyword evidence="4" id="KW-1003">Cell membrane</keyword>
<dbReference type="InterPro" id="IPR058624">
    <property type="entry name" value="MdtA-like_HH"/>
</dbReference>
<feature type="domain" description="Multidrug resistance protein MdtA-like beta-barrel" evidence="9">
    <location>
        <begin position="204"/>
        <end position="283"/>
    </location>
</feature>
<dbReference type="InterPro" id="IPR006143">
    <property type="entry name" value="RND_pump_MFP"/>
</dbReference>
<evidence type="ECO:0000256" key="5">
    <source>
        <dbReference type="ARBA" id="ARBA00022519"/>
    </source>
</evidence>
<dbReference type="PANTHER" id="PTHR30469:SF36">
    <property type="entry name" value="BLL3903 PROTEIN"/>
    <property type="match status" value="1"/>
</dbReference>
<dbReference type="InterPro" id="IPR058625">
    <property type="entry name" value="MdtA-like_BSH"/>
</dbReference>
<dbReference type="KEGG" id="lrs:PX52LOC_04189"/>
<evidence type="ECO:0000259" key="9">
    <source>
        <dbReference type="Pfam" id="PF25944"/>
    </source>
</evidence>
<evidence type="ECO:0000259" key="8">
    <source>
        <dbReference type="Pfam" id="PF25917"/>
    </source>
</evidence>
<dbReference type="Gene3D" id="2.40.30.170">
    <property type="match status" value="1"/>
</dbReference>
<evidence type="ECO:0000256" key="3">
    <source>
        <dbReference type="ARBA" id="ARBA00022448"/>
    </source>
</evidence>
<keyword evidence="12" id="KW-1185">Reference proteome</keyword>
<evidence type="ECO:0000256" key="6">
    <source>
        <dbReference type="ARBA" id="ARBA00023136"/>
    </source>
</evidence>
<dbReference type="Gene3D" id="2.40.50.100">
    <property type="match status" value="1"/>
</dbReference>
<feature type="domain" description="Multidrug resistance protein MdtA-like alpha-helical hairpin" evidence="7">
    <location>
        <begin position="101"/>
        <end position="167"/>
    </location>
</feature>
<dbReference type="GO" id="GO:0030313">
    <property type="term" value="C:cell envelope"/>
    <property type="evidence" value="ECO:0007669"/>
    <property type="project" value="UniProtKB-SubCell"/>
</dbReference>
<evidence type="ECO:0000313" key="11">
    <source>
        <dbReference type="EMBL" id="QEL17206.1"/>
    </source>
</evidence>